<evidence type="ECO:0000313" key="3">
    <source>
        <dbReference type="EMBL" id="GAA4089992.1"/>
    </source>
</evidence>
<comment type="caution">
    <text evidence="3">The sequence shown here is derived from an EMBL/GenBank/DDBJ whole genome shotgun (WGS) entry which is preliminary data.</text>
</comment>
<evidence type="ECO:0000259" key="2">
    <source>
        <dbReference type="Pfam" id="PF01471"/>
    </source>
</evidence>
<accession>A0ABP7WJ40</accession>
<gene>
    <name evidence="3" type="ORF">GCM10022414_11370</name>
</gene>
<dbReference type="Pfam" id="PF01471">
    <property type="entry name" value="PG_binding_1"/>
    <property type="match status" value="1"/>
</dbReference>
<feature type="coiled-coil region" evidence="1">
    <location>
        <begin position="49"/>
        <end position="76"/>
    </location>
</feature>
<proteinExistence type="predicted"/>
<evidence type="ECO:0000313" key="4">
    <source>
        <dbReference type="Proteomes" id="UP001500392"/>
    </source>
</evidence>
<dbReference type="EMBL" id="BAABDM010000001">
    <property type="protein sequence ID" value="GAA4089992.1"/>
    <property type="molecule type" value="Genomic_DNA"/>
</dbReference>
<dbReference type="InterPro" id="IPR036365">
    <property type="entry name" value="PGBD-like_sf"/>
</dbReference>
<sequence>MLVDLNGRLKRFAQPIVLGITILLCGCAPVSTSNIAQLPPEYSAEEGRVSSLESALADAMIEIEKMKARSVNSEDELPAIPQNAETGRCYARMLLPAAYVDRVETRVIKDASERIETVPAQLKWFDEKVLVSEEHVRLSVVPATYKWLEERTEVLPEQSQQVLVKAAEYDTVIEEVIDTPEELVWRPGRGEIEKIDEESGEIVHQQLIPASYKKIRRQVLRAPAQYRKEVTPAVYETLRKRVVDVPEHTIEEVVPAQYKTVKTQRETVAAREVRHPIPPVYKSYTYREKVADARLDWRMIPCEREISKDLVYGLQRALRAKGYDTGGLDGVLGKYTLAAIHDYQKSQGLATGRLSVEVIEALGVELLAAQ</sequence>
<dbReference type="SUPFAM" id="SSF47090">
    <property type="entry name" value="PGBD-like"/>
    <property type="match status" value="1"/>
</dbReference>
<organism evidence="3 4">
    <name type="scientific">Zhongshania borealis</name>
    <dbReference type="NCBI Taxonomy" id="889488"/>
    <lineage>
        <taxon>Bacteria</taxon>
        <taxon>Pseudomonadati</taxon>
        <taxon>Pseudomonadota</taxon>
        <taxon>Gammaproteobacteria</taxon>
        <taxon>Cellvibrionales</taxon>
        <taxon>Spongiibacteraceae</taxon>
        <taxon>Zhongshania</taxon>
    </lineage>
</organism>
<feature type="domain" description="Peptidoglycan binding-like" evidence="2">
    <location>
        <begin position="309"/>
        <end position="362"/>
    </location>
</feature>
<evidence type="ECO:0000256" key="1">
    <source>
        <dbReference type="SAM" id="Coils"/>
    </source>
</evidence>
<dbReference type="InterPro" id="IPR002477">
    <property type="entry name" value="Peptidoglycan-bd-like"/>
</dbReference>
<dbReference type="InterPro" id="IPR036366">
    <property type="entry name" value="PGBDSf"/>
</dbReference>
<reference evidence="4" key="1">
    <citation type="journal article" date="2019" name="Int. J. Syst. Evol. Microbiol.">
        <title>The Global Catalogue of Microorganisms (GCM) 10K type strain sequencing project: providing services to taxonomists for standard genome sequencing and annotation.</title>
        <authorList>
            <consortium name="The Broad Institute Genomics Platform"/>
            <consortium name="The Broad Institute Genome Sequencing Center for Infectious Disease"/>
            <person name="Wu L."/>
            <person name="Ma J."/>
        </authorList>
    </citation>
    <scope>NUCLEOTIDE SEQUENCE [LARGE SCALE GENOMIC DNA]</scope>
    <source>
        <strain evidence="4">JCM 17304</strain>
    </source>
</reference>
<dbReference type="RefSeq" id="WP_344933303.1">
    <property type="nucleotide sequence ID" value="NZ_BAABDM010000001.1"/>
</dbReference>
<dbReference type="Proteomes" id="UP001500392">
    <property type="component" value="Unassembled WGS sequence"/>
</dbReference>
<name>A0ABP7WJ40_9GAMM</name>
<protein>
    <recommendedName>
        <fullName evidence="2">Peptidoglycan binding-like domain-containing protein</fullName>
    </recommendedName>
</protein>
<keyword evidence="4" id="KW-1185">Reference proteome</keyword>
<dbReference type="Gene3D" id="1.10.101.10">
    <property type="entry name" value="PGBD-like superfamily/PGBD"/>
    <property type="match status" value="1"/>
</dbReference>
<keyword evidence="1" id="KW-0175">Coiled coil</keyword>